<feature type="transmembrane region" description="Helical" evidence="2">
    <location>
        <begin position="68"/>
        <end position="88"/>
    </location>
</feature>
<feature type="compositionally biased region" description="Low complexity" evidence="1">
    <location>
        <begin position="658"/>
        <end position="668"/>
    </location>
</feature>
<evidence type="ECO:0000313" key="4">
    <source>
        <dbReference type="Proteomes" id="UP000077671"/>
    </source>
</evidence>
<evidence type="ECO:0008006" key="5">
    <source>
        <dbReference type="Google" id="ProtNLM"/>
    </source>
</evidence>
<dbReference type="GO" id="GO:0097038">
    <property type="term" value="C:perinuclear endoplasmic reticulum"/>
    <property type="evidence" value="ECO:0007669"/>
    <property type="project" value="TreeGrafter"/>
</dbReference>
<feature type="transmembrane region" description="Helical" evidence="2">
    <location>
        <begin position="283"/>
        <end position="305"/>
    </location>
</feature>
<feature type="transmembrane region" description="Helical" evidence="2">
    <location>
        <begin position="749"/>
        <end position="769"/>
    </location>
</feature>
<sequence length="779" mass="81620">MGFLGRLVTSVGRLVVYLQVLCFLPLALDLGGRDCFLAYGASLASYYALLSTFRLVVKRTRLEPLGNFLAAFQVIVVPLCLLVCFNVYSPPAESYFAEVRRTAAEAAAGSIAGTAAAGALPADSAGGVAVSLGSAAIAAASRAANKLPFAGSSSISTGTGTGTGTGRGIAPAPPSPPEDITSFVEWLLTPPTSEEAQRAFAAAVSTFFWLAKRVPPSWSALLRFSSPAFSLLEAVSTLLVIQSVGTLPRSLASLSRPRSSSKRSSTTLIGRLMPKSGLGVAELWQILFLLLSALTYVVSSIILFLSFEGATRGRPGAAAAVGACVSSTLWLTAISFALHRGNVVETSLIAAYVTFNVVQLPDSLAFTADPLALIRSFKYAAAGGGAGADAKQSVAGTLLTILGLLPASSPSATTNGIFSSPSLDPARYLPRIVIESAEALWNTIGYALAQSIEFIAAAASALPASVIISLVYRLVVLYAAIRILPRLKADTTANAAAARRTADADQRWAKANAAVISPGRTSRMLGVPAGPDSSTGRSRHTYSRSSPRNSGVRAPMENDSTTPSLSPTGPGRPSDMADKSIGTSSTSSSSAVSSLPSVDRLGTESEGMREPSSYLLDSDPAGVLDMSLGDETEAETDAEVSSVVPSMIRRTSGGRANGGSTLSSSGSGRRINGEAIAEEEDEDEGELTAAGERRLRDQEPLADISDVYEKSDPSHPQFGAFISILISYSRLILIAVYSHLLLLDQSHQIYWRFLTIASCLLLWTFEILLGHEDQIYKLD</sequence>
<name>A0A8T8TLC4_9BASI</name>
<dbReference type="InterPro" id="IPR013635">
    <property type="entry name" value="Ice2"/>
</dbReference>
<keyword evidence="2" id="KW-1133">Transmembrane helix</keyword>
<feature type="transmembrane region" description="Helical" evidence="2">
    <location>
        <begin position="454"/>
        <end position="481"/>
    </location>
</feature>
<organism evidence="3 4">
    <name type="scientific">Tilletia caries</name>
    <name type="common">wheat bunt fungus</name>
    <dbReference type="NCBI Taxonomy" id="13290"/>
    <lineage>
        <taxon>Eukaryota</taxon>
        <taxon>Fungi</taxon>
        <taxon>Dikarya</taxon>
        <taxon>Basidiomycota</taxon>
        <taxon>Ustilaginomycotina</taxon>
        <taxon>Exobasidiomycetes</taxon>
        <taxon>Tilletiales</taxon>
        <taxon>Tilletiaceae</taxon>
        <taxon>Tilletia</taxon>
    </lineage>
</organism>
<evidence type="ECO:0000256" key="2">
    <source>
        <dbReference type="SAM" id="Phobius"/>
    </source>
</evidence>
<dbReference type="GO" id="GO:0000921">
    <property type="term" value="P:septin ring assembly"/>
    <property type="evidence" value="ECO:0007669"/>
    <property type="project" value="TreeGrafter"/>
</dbReference>
<dbReference type="GO" id="GO:0032541">
    <property type="term" value="C:cortical endoplasmic reticulum"/>
    <property type="evidence" value="ECO:0007669"/>
    <property type="project" value="TreeGrafter"/>
</dbReference>
<feature type="transmembrane region" description="Helical" evidence="2">
    <location>
        <begin position="36"/>
        <end position="56"/>
    </location>
</feature>
<keyword evidence="2" id="KW-0812">Transmembrane</keyword>
<dbReference type="EMBL" id="LWDD02000374">
    <property type="protein sequence ID" value="KAE8261368.1"/>
    <property type="molecule type" value="Genomic_DNA"/>
</dbReference>
<feature type="transmembrane region" description="Helical" evidence="2">
    <location>
        <begin position="718"/>
        <end position="737"/>
    </location>
</feature>
<feature type="region of interest" description="Disordered" evidence="1">
    <location>
        <begin position="155"/>
        <end position="176"/>
    </location>
</feature>
<dbReference type="GO" id="GO:0005789">
    <property type="term" value="C:endoplasmic reticulum membrane"/>
    <property type="evidence" value="ECO:0007669"/>
    <property type="project" value="TreeGrafter"/>
</dbReference>
<comment type="caution">
    <text evidence="3">The sequence shown here is derived from an EMBL/GenBank/DDBJ whole genome shotgun (WGS) entry which is preliminary data.</text>
</comment>
<dbReference type="Proteomes" id="UP000077671">
    <property type="component" value="Unassembled WGS sequence"/>
</dbReference>
<feature type="transmembrane region" description="Helical" evidence="2">
    <location>
        <begin position="12"/>
        <end position="30"/>
    </location>
</feature>
<feature type="compositionally biased region" description="Low complexity" evidence="1">
    <location>
        <begin position="580"/>
        <end position="597"/>
    </location>
</feature>
<dbReference type="AlphaFoldDB" id="A0A8T8TLC4"/>
<reference evidence="3" key="2">
    <citation type="journal article" date="2019" name="IMA Fungus">
        <title>Genome sequencing and comparison of five Tilletia species to identify candidate genes for the detection of regulated species infecting wheat.</title>
        <authorList>
            <person name="Nguyen H.D.T."/>
            <person name="Sultana T."/>
            <person name="Kesanakurti P."/>
            <person name="Hambleton S."/>
        </authorList>
    </citation>
    <scope>NUCLEOTIDE SEQUENCE</scope>
    <source>
        <strain evidence="3">DAOMC 238032</strain>
    </source>
</reference>
<feature type="region of interest" description="Disordered" evidence="1">
    <location>
        <begin position="520"/>
        <end position="695"/>
    </location>
</feature>
<reference evidence="3" key="1">
    <citation type="submission" date="2016-04" db="EMBL/GenBank/DDBJ databases">
        <authorList>
            <person name="Nguyen H.D."/>
            <person name="Kesanakurti P."/>
            <person name="Cullis J."/>
            <person name="Levesque C.A."/>
            <person name="Hambleton S."/>
        </authorList>
    </citation>
    <scope>NUCLEOTIDE SEQUENCE</scope>
    <source>
        <strain evidence="3">DAOMC 238032</strain>
    </source>
</reference>
<evidence type="ECO:0000313" key="3">
    <source>
        <dbReference type="EMBL" id="KAE8261368.1"/>
    </source>
</evidence>
<dbReference type="PANTHER" id="PTHR31726">
    <property type="entry name" value="PROTEIN ICE2"/>
    <property type="match status" value="1"/>
</dbReference>
<dbReference type="PANTHER" id="PTHR31726:SF2">
    <property type="entry name" value="PROTEIN ICE2"/>
    <property type="match status" value="1"/>
</dbReference>
<dbReference type="GO" id="GO:0048309">
    <property type="term" value="P:endoplasmic reticulum inheritance"/>
    <property type="evidence" value="ECO:0007669"/>
    <property type="project" value="TreeGrafter"/>
</dbReference>
<feature type="compositionally biased region" description="Acidic residues" evidence="1">
    <location>
        <begin position="628"/>
        <end position="638"/>
    </location>
</feature>
<keyword evidence="2" id="KW-0472">Membrane</keyword>
<feature type="compositionally biased region" description="Acidic residues" evidence="1">
    <location>
        <begin position="676"/>
        <end position="686"/>
    </location>
</feature>
<protein>
    <recommendedName>
        <fullName evidence="5">ICE2-domain-containing protein</fullName>
    </recommendedName>
</protein>
<dbReference type="Pfam" id="PF08426">
    <property type="entry name" value="ICE2"/>
    <property type="match status" value="1"/>
</dbReference>
<feature type="compositionally biased region" description="Polar residues" evidence="1">
    <location>
        <begin position="558"/>
        <end position="567"/>
    </location>
</feature>
<feature type="transmembrane region" description="Helical" evidence="2">
    <location>
        <begin position="317"/>
        <end position="338"/>
    </location>
</feature>
<evidence type="ECO:0000256" key="1">
    <source>
        <dbReference type="SAM" id="MobiDB-lite"/>
    </source>
</evidence>
<gene>
    <name evidence="3" type="ORF">A4X03_0g3313</name>
</gene>
<accession>A0A8T8TLC4</accession>
<proteinExistence type="predicted"/>